<organism evidence="7 8">
    <name type="scientific">Anaerococcus kampingae</name>
    <dbReference type="NCBI Taxonomy" id="3115614"/>
    <lineage>
        <taxon>Bacteria</taxon>
        <taxon>Bacillati</taxon>
        <taxon>Bacillota</taxon>
        <taxon>Tissierellia</taxon>
        <taxon>Tissierellales</taxon>
        <taxon>Peptoniphilaceae</taxon>
        <taxon>Anaerococcus</taxon>
    </lineage>
</organism>
<dbReference type="PANTHER" id="PTHR33202:SF7">
    <property type="entry name" value="FERRIC UPTAKE REGULATION PROTEIN"/>
    <property type="match status" value="1"/>
</dbReference>
<evidence type="ECO:0000313" key="8">
    <source>
        <dbReference type="Proteomes" id="UP001637994"/>
    </source>
</evidence>
<protein>
    <submittedName>
        <fullName evidence="7">Fur family transcriptional regulator</fullName>
    </submittedName>
</protein>
<evidence type="ECO:0000256" key="3">
    <source>
        <dbReference type="ARBA" id="ARBA00022833"/>
    </source>
</evidence>
<keyword evidence="8" id="KW-1185">Reference proteome</keyword>
<dbReference type="SUPFAM" id="SSF46785">
    <property type="entry name" value="Winged helix' DNA-binding domain"/>
    <property type="match status" value="1"/>
</dbReference>
<sequence length="139" mass="16204">MKLNELLKDKNLRITKARRIILEYILEADSPVSSQNIYDGIKDELAIDLSTIYRNLNILEESNLLFKTSDLDGINYYQIKKENHKHFITCSHCHKKFTIENCPIHELEGQIERETGFIIEGHNFEFYGICPDCQAKINA</sequence>
<name>A0ABW9MFG1_9FIRM</name>
<dbReference type="InterPro" id="IPR043135">
    <property type="entry name" value="Fur_C"/>
</dbReference>
<evidence type="ECO:0000256" key="6">
    <source>
        <dbReference type="ARBA" id="ARBA00023163"/>
    </source>
</evidence>
<dbReference type="Gene3D" id="3.30.1490.190">
    <property type="match status" value="1"/>
</dbReference>
<dbReference type="RefSeq" id="WP_265212979.1">
    <property type="nucleotide sequence ID" value="NZ_JBGMEF010000019.1"/>
</dbReference>
<keyword evidence="2" id="KW-0678">Repressor</keyword>
<keyword evidence="5" id="KW-0238">DNA-binding</keyword>
<evidence type="ECO:0000256" key="1">
    <source>
        <dbReference type="ARBA" id="ARBA00007957"/>
    </source>
</evidence>
<comment type="similarity">
    <text evidence="1">Belongs to the Fur family.</text>
</comment>
<reference evidence="7 8" key="1">
    <citation type="journal article" date="2025" name="Anaerobe">
        <title>Description of Anaerococcus kampingiae sp. nov., Anaerococcus groningensis sp. nov., Anaerococcus martiniensis sp. nov., and Anaerococcus cruorum sp. nov., isolated from human clinical specimens.</title>
        <authorList>
            <person name="Boiten K.E."/>
            <person name="Meijer J."/>
            <person name="van Wezel E.M."/>
            <person name="Veloo A.C.M."/>
        </authorList>
    </citation>
    <scope>NUCLEOTIDE SEQUENCE [LARGE SCALE GENOMIC DNA]</scope>
    <source>
        <strain evidence="7 8">ENR0874</strain>
    </source>
</reference>
<dbReference type="InterPro" id="IPR036388">
    <property type="entry name" value="WH-like_DNA-bd_sf"/>
</dbReference>
<dbReference type="Proteomes" id="UP001637994">
    <property type="component" value="Unassembled WGS sequence"/>
</dbReference>
<comment type="caution">
    <text evidence="7">The sequence shown here is derived from an EMBL/GenBank/DDBJ whole genome shotgun (WGS) entry which is preliminary data.</text>
</comment>
<keyword evidence="4" id="KW-0805">Transcription regulation</keyword>
<evidence type="ECO:0000313" key="7">
    <source>
        <dbReference type="EMBL" id="MFO3667266.1"/>
    </source>
</evidence>
<evidence type="ECO:0000256" key="4">
    <source>
        <dbReference type="ARBA" id="ARBA00023015"/>
    </source>
</evidence>
<accession>A0ABW9MFG1</accession>
<dbReference type="PANTHER" id="PTHR33202">
    <property type="entry name" value="ZINC UPTAKE REGULATION PROTEIN"/>
    <property type="match status" value="1"/>
</dbReference>
<dbReference type="EMBL" id="JBGMEF010000019">
    <property type="protein sequence ID" value="MFO3667266.1"/>
    <property type="molecule type" value="Genomic_DNA"/>
</dbReference>
<proteinExistence type="inferred from homology"/>
<dbReference type="InterPro" id="IPR002481">
    <property type="entry name" value="FUR"/>
</dbReference>
<evidence type="ECO:0000256" key="5">
    <source>
        <dbReference type="ARBA" id="ARBA00023125"/>
    </source>
</evidence>
<dbReference type="Gene3D" id="1.10.10.10">
    <property type="entry name" value="Winged helix-like DNA-binding domain superfamily/Winged helix DNA-binding domain"/>
    <property type="match status" value="1"/>
</dbReference>
<evidence type="ECO:0000256" key="2">
    <source>
        <dbReference type="ARBA" id="ARBA00022491"/>
    </source>
</evidence>
<gene>
    <name evidence="7" type="ORF">ACCQ42_05725</name>
</gene>
<dbReference type="CDD" id="cd07153">
    <property type="entry name" value="Fur_like"/>
    <property type="match status" value="1"/>
</dbReference>
<keyword evidence="6" id="KW-0804">Transcription</keyword>
<keyword evidence="3" id="KW-0862">Zinc</keyword>
<dbReference type="InterPro" id="IPR036390">
    <property type="entry name" value="WH_DNA-bd_sf"/>
</dbReference>
<dbReference type="Pfam" id="PF01475">
    <property type="entry name" value="FUR"/>
    <property type="match status" value="1"/>
</dbReference>